<evidence type="ECO:0000313" key="2">
    <source>
        <dbReference type="EMBL" id="KRN25448.1"/>
    </source>
</evidence>
<dbReference type="PATRIC" id="fig|1423730.4.peg.380"/>
<dbReference type="EMBL" id="AYZJ01000010">
    <property type="protein sequence ID" value="KRN25448.1"/>
    <property type="molecule type" value="Genomic_DNA"/>
</dbReference>
<name>A0A0R2FAR4_9LACO</name>
<evidence type="ECO:0000313" key="3">
    <source>
        <dbReference type="Proteomes" id="UP000050865"/>
    </source>
</evidence>
<reference evidence="2 3" key="1">
    <citation type="journal article" date="2015" name="Genome Announc.">
        <title>Expanding the biotechnology potential of lactobacilli through comparative genomics of 213 strains and associated genera.</title>
        <authorList>
            <person name="Sun Z."/>
            <person name="Harris H.M."/>
            <person name="McCann A."/>
            <person name="Guo C."/>
            <person name="Argimon S."/>
            <person name="Zhang W."/>
            <person name="Yang X."/>
            <person name="Jeffery I.B."/>
            <person name="Cooney J.C."/>
            <person name="Kagawa T.F."/>
            <person name="Liu W."/>
            <person name="Song Y."/>
            <person name="Salvetti E."/>
            <person name="Wrobel A."/>
            <person name="Rasinkangas P."/>
            <person name="Parkhill J."/>
            <person name="Rea M.C."/>
            <person name="O'Sullivan O."/>
            <person name="Ritari J."/>
            <person name="Douillard F.P."/>
            <person name="Paul Ross R."/>
            <person name="Yang R."/>
            <person name="Briner A.E."/>
            <person name="Felis G.E."/>
            <person name="de Vos W.M."/>
            <person name="Barrangou R."/>
            <person name="Klaenhammer T.R."/>
            <person name="Caufield P.W."/>
            <person name="Cui Y."/>
            <person name="Zhang H."/>
            <person name="O'Toole P.W."/>
        </authorList>
    </citation>
    <scope>NUCLEOTIDE SEQUENCE [LARGE SCALE GENOMIC DNA]</scope>
    <source>
        <strain evidence="2 3">DSM 22697</strain>
    </source>
</reference>
<keyword evidence="3" id="KW-1185">Reference proteome</keyword>
<dbReference type="Pfam" id="PF17676">
    <property type="entry name" value="Peptidase_S66C"/>
    <property type="match status" value="1"/>
</dbReference>
<evidence type="ECO:0000259" key="1">
    <source>
        <dbReference type="Pfam" id="PF17676"/>
    </source>
</evidence>
<dbReference type="InterPro" id="IPR003507">
    <property type="entry name" value="S66_fam"/>
</dbReference>
<dbReference type="InterPro" id="IPR027461">
    <property type="entry name" value="Carboxypeptidase_A_C_sf"/>
</dbReference>
<accession>A0A0R2FAR4</accession>
<gene>
    <name evidence="2" type="ORF">FC75_GL000361</name>
</gene>
<dbReference type="InterPro" id="IPR040921">
    <property type="entry name" value="Peptidase_S66C"/>
</dbReference>
<dbReference type="PANTHER" id="PTHR30237">
    <property type="entry name" value="MURAMOYLTETRAPEPTIDE CARBOXYPEPTIDASE"/>
    <property type="match status" value="1"/>
</dbReference>
<comment type="caution">
    <text evidence="2">The sequence shown here is derived from an EMBL/GenBank/DDBJ whole genome shotgun (WGS) entry which is preliminary data.</text>
</comment>
<organism evidence="2 3">
    <name type="scientific">Lacticaseibacillus camelliae DSM 22697 = JCM 13995</name>
    <dbReference type="NCBI Taxonomy" id="1423730"/>
    <lineage>
        <taxon>Bacteria</taxon>
        <taxon>Bacillati</taxon>
        <taxon>Bacillota</taxon>
        <taxon>Bacilli</taxon>
        <taxon>Lactobacillales</taxon>
        <taxon>Lactobacillaceae</taxon>
        <taxon>Lacticaseibacillus</taxon>
    </lineage>
</organism>
<sequence>MPKRAEWQGKILFIETSEERPEPASYRLMLAHLKAYGIFDQVAAIVAGKPQDEQYYNDYKQILRDETAAWNLPLLFNVNIGHAYPRTALPYGAEAVLDCSQQTLTSTEPFFS</sequence>
<proteinExistence type="predicted"/>
<feature type="domain" description="LD-carboxypeptidase C-terminal" evidence="1">
    <location>
        <begin position="6"/>
        <end position="97"/>
    </location>
</feature>
<dbReference type="PANTHER" id="PTHR30237:SF4">
    <property type="entry name" value="LD-CARBOXYPEPTIDASE C-TERMINAL DOMAIN-CONTAINING PROTEIN"/>
    <property type="match status" value="1"/>
</dbReference>
<dbReference type="Gene3D" id="3.50.30.60">
    <property type="entry name" value="LD-carboxypeptidase A C-terminal domain-like"/>
    <property type="match status" value="1"/>
</dbReference>
<dbReference type="Proteomes" id="UP000050865">
    <property type="component" value="Unassembled WGS sequence"/>
</dbReference>
<dbReference type="AlphaFoldDB" id="A0A0R2FAR4"/>
<dbReference type="SUPFAM" id="SSF141986">
    <property type="entry name" value="LD-carboxypeptidase A C-terminal domain-like"/>
    <property type="match status" value="1"/>
</dbReference>
<dbReference type="STRING" id="1423730.FC75_GL000361"/>
<protein>
    <recommendedName>
        <fullName evidence="1">LD-carboxypeptidase C-terminal domain-containing protein</fullName>
    </recommendedName>
</protein>
<dbReference type="RefSeq" id="WP_056988928.1">
    <property type="nucleotide sequence ID" value="NZ_AYZJ01000010.1"/>
</dbReference>